<dbReference type="Gene3D" id="3.40.50.300">
    <property type="entry name" value="P-loop containing nucleotide triphosphate hydrolases"/>
    <property type="match status" value="1"/>
</dbReference>
<gene>
    <name evidence="1" type="ORF">B9T62_34205</name>
</gene>
<accession>A0A2Z2KLW3</accession>
<sequence length="365" mass="42234">MNNKKVAIYPFDIESAPLVRYKEYLRSYDLMGVFSPRGWGINKDISMVDGGEKGLTIETDLINSVINYDTLIINQPCRTLDFNKNVLPLIISKIQEKKEIILNWYENESFIKELCERLSVPCSVMSYDRNLFVNHNKLMDITVPIVFVCGFTEMANKFFTQLTLREYFTKEGYNISQIGTKKYSELFGFKSFPAFMFESISDSEKIILFNNYVKQIEIEERPDLIIIGIPGSVIPFNNRYNYHFGSFANIISHSIEADAIIANILYGDYNQKIFDLKRNIMKYKYGWNVDCFSMSNFYVDLTSTLPDGELQFSKVGSELLDGKIESTLKSVNNINIFNSLNDTHKFTMCKMIEDKLLSYGTTRIM</sequence>
<dbReference type="Proteomes" id="UP000249890">
    <property type="component" value="Chromosome"/>
</dbReference>
<evidence type="ECO:0000313" key="2">
    <source>
        <dbReference type="Proteomes" id="UP000249890"/>
    </source>
</evidence>
<dbReference type="AlphaFoldDB" id="A0A2Z2KLW3"/>
<dbReference type="EMBL" id="CP021780">
    <property type="protein sequence ID" value="ASA25345.1"/>
    <property type="molecule type" value="Genomic_DNA"/>
</dbReference>
<dbReference type="RefSeq" id="WP_087919310.1">
    <property type="nucleotide sequence ID" value="NZ_CP021780.1"/>
</dbReference>
<name>A0A2Z2KLW3_9BACL</name>
<dbReference type="OrthoDB" id="5464925at2"/>
<organism evidence="1 2">
    <name type="scientific">Paenibacillus donghaensis</name>
    <dbReference type="NCBI Taxonomy" id="414771"/>
    <lineage>
        <taxon>Bacteria</taxon>
        <taxon>Bacillati</taxon>
        <taxon>Bacillota</taxon>
        <taxon>Bacilli</taxon>
        <taxon>Bacillales</taxon>
        <taxon>Paenibacillaceae</taxon>
        <taxon>Paenibacillus</taxon>
    </lineage>
</organism>
<keyword evidence="2" id="KW-1185">Reference proteome</keyword>
<dbReference type="InterPro" id="IPR023823">
    <property type="entry name" value="CHP04066_peptide_maturation"/>
</dbReference>
<reference evidence="1 2" key="1">
    <citation type="submission" date="2017-06" db="EMBL/GenBank/DDBJ databases">
        <title>Complete genome sequence of Paenibacillus donghaensis KCTC 13049T isolated from East Sea sediment, South Korea.</title>
        <authorList>
            <person name="Jung B.K."/>
            <person name="Hong S.-J."/>
            <person name="Shin J.-H."/>
        </authorList>
    </citation>
    <scope>NUCLEOTIDE SEQUENCE [LARGE SCALE GENOMIC DNA]</scope>
    <source>
        <strain evidence="1 2">KCTC 13049</strain>
    </source>
</reference>
<dbReference type="KEGG" id="pdh:B9T62_34205"/>
<evidence type="ECO:0000313" key="1">
    <source>
        <dbReference type="EMBL" id="ASA25345.1"/>
    </source>
</evidence>
<protein>
    <submittedName>
        <fullName evidence="1">TIGR04066 family peptide maturation system protein</fullName>
    </submittedName>
</protein>
<proteinExistence type="predicted"/>
<dbReference type="InterPro" id="IPR027417">
    <property type="entry name" value="P-loop_NTPase"/>
</dbReference>
<dbReference type="NCBIfam" id="TIGR04066">
    <property type="entry name" value="nat_prod_clost"/>
    <property type="match status" value="1"/>
</dbReference>